<geneLocation type="plasmid" evidence="1 2">
    <name>pDGEO01</name>
</geneLocation>
<name>Q1J3S2_DEIGD</name>
<dbReference type="KEGG" id="dge:Dgeo_2428"/>
<protein>
    <submittedName>
        <fullName evidence="1">Uncharacterized protein</fullName>
    </submittedName>
</protein>
<organism evidence="1 2">
    <name type="scientific">Deinococcus geothermalis (strain DSM 11300 / CIP 105573 / AG-3a)</name>
    <dbReference type="NCBI Taxonomy" id="319795"/>
    <lineage>
        <taxon>Bacteria</taxon>
        <taxon>Thermotogati</taxon>
        <taxon>Deinococcota</taxon>
        <taxon>Deinococci</taxon>
        <taxon>Deinococcales</taxon>
        <taxon>Deinococcaceae</taxon>
        <taxon>Deinococcus</taxon>
    </lineage>
</organism>
<dbReference type="AlphaFoldDB" id="Q1J3S2"/>
<dbReference type="EMBL" id="CP000358">
    <property type="protein sequence ID" value="ABF43862.1"/>
    <property type="molecule type" value="Genomic_DNA"/>
</dbReference>
<dbReference type="RefSeq" id="WP_011525628.1">
    <property type="nucleotide sequence ID" value="NC_008010.2"/>
</dbReference>
<dbReference type="Proteomes" id="UP000002431">
    <property type="component" value="Plasmid pDGEO01"/>
</dbReference>
<sequence>MDTAEINPAARRLRAALRLQGVTGPDDISLEEILRQGGPGPTGQQSDPLTALDAALRGQGVTLDRGALMAVAWAVLGVPAPRTARLGSAAAVRLTHLAELHDLMLPSAVQTLARQLAGEANLAPDLLRVRPWLTGLAQLEDVLATVFRQEWNGFLALLGEFGPWVYVPSVADLQALSHRYAALVRAASTSGENAVLAAAWQLQQLGASPPLLARLEVSDHRREARHQETSELVRLERAFWTAAEQQASRRRNERAARRG</sequence>
<reference evidence="1" key="1">
    <citation type="submission" date="2006-04" db="EMBL/GenBank/DDBJ databases">
        <title>Complete sequence of plasmid1 pDGEO01 of Deinococcus geothermalis DSM 11300.</title>
        <authorList>
            <consortium name="US DOE Joint Genome Institute"/>
            <person name="Copeland A."/>
            <person name="Lucas S."/>
            <person name="Lapidus A."/>
            <person name="Barry K."/>
            <person name="Detter J.C."/>
            <person name="Glavina del Rio T."/>
            <person name="Hammon N."/>
            <person name="Israni S."/>
            <person name="Dalin E."/>
            <person name="Tice H."/>
            <person name="Pitluck S."/>
            <person name="Brettin T."/>
            <person name="Bruce D."/>
            <person name="Han C."/>
            <person name="Tapia R."/>
            <person name="Saunders E."/>
            <person name="Gilna P."/>
            <person name="Schmutz J."/>
            <person name="Larimer F."/>
            <person name="Land M."/>
            <person name="Hauser L."/>
            <person name="Kyrpides N."/>
            <person name="Kim E."/>
            <person name="Daly M.J."/>
            <person name="Fredrickson J.K."/>
            <person name="Makarova K.S."/>
            <person name="Gaidamakova E.K."/>
            <person name="Zhai M."/>
            <person name="Richardson P."/>
        </authorList>
    </citation>
    <scope>NUCLEOTIDE SEQUENCE</scope>
    <source>
        <strain evidence="1">DSM 11300</strain>
        <plasmid evidence="1">pDGEO01</plasmid>
    </source>
</reference>
<gene>
    <name evidence="1" type="ordered locus">Dgeo_2428</name>
</gene>
<keyword evidence="2" id="KW-1185">Reference proteome</keyword>
<accession>Q1J3S2</accession>
<evidence type="ECO:0000313" key="1">
    <source>
        <dbReference type="EMBL" id="ABF43862.1"/>
    </source>
</evidence>
<dbReference type="HOGENOM" id="CLU_1178685_0_0_0"/>
<evidence type="ECO:0000313" key="2">
    <source>
        <dbReference type="Proteomes" id="UP000002431"/>
    </source>
</evidence>
<proteinExistence type="predicted"/>
<keyword evidence="1" id="KW-0614">Plasmid</keyword>